<evidence type="ECO:0000313" key="1">
    <source>
        <dbReference type="EMBL" id="KAJ8667988.1"/>
    </source>
</evidence>
<dbReference type="EMBL" id="CM056744">
    <property type="protein sequence ID" value="KAJ8667988.1"/>
    <property type="molecule type" value="Genomic_DNA"/>
</dbReference>
<comment type="caution">
    <text evidence="1">The sequence shown here is derived from an EMBL/GenBank/DDBJ whole genome shotgun (WGS) entry which is preliminary data.</text>
</comment>
<protein>
    <submittedName>
        <fullName evidence="1">Uncharacterized protein</fullName>
    </submittedName>
</protein>
<dbReference type="Proteomes" id="UP001239111">
    <property type="component" value="Chromosome 4"/>
</dbReference>
<organism evidence="1 2">
    <name type="scientific">Eretmocerus hayati</name>
    <dbReference type="NCBI Taxonomy" id="131215"/>
    <lineage>
        <taxon>Eukaryota</taxon>
        <taxon>Metazoa</taxon>
        <taxon>Ecdysozoa</taxon>
        <taxon>Arthropoda</taxon>
        <taxon>Hexapoda</taxon>
        <taxon>Insecta</taxon>
        <taxon>Pterygota</taxon>
        <taxon>Neoptera</taxon>
        <taxon>Endopterygota</taxon>
        <taxon>Hymenoptera</taxon>
        <taxon>Apocrita</taxon>
        <taxon>Proctotrupomorpha</taxon>
        <taxon>Chalcidoidea</taxon>
        <taxon>Aphelinidae</taxon>
        <taxon>Aphelininae</taxon>
        <taxon>Eretmocerus</taxon>
    </lineage>
</organism>
<name>A0ACC2NA19_9HYME</name>
<accession>A0ACC2NA19</accession>
<keyword evidence="2" id="KW-1185">Reference proteome</keyword>
<proteinExistence type="predicted"/>
<feature type="non-terminal residue" evidence="1">
    <location>
        <position position="502"/>
    </location>
</feature>
<reference evidence="1" key="1">
    <citation type="submission" date="2023-04" db="EMBL/GenBank/DDBJ databases">
        <title>A chromosome-level genome assembly of the parasitoid wasp Eretmocerus hayati.</title>
        <authorList>
            <person name="Zhong Y."/>
            <person name="Liu S."/>
            <person name="Liu Y."/>
        </authorList>
    </citation>
    <scope>NUCLEOTIDE SEQUENCE</scope>
    <source>
        <strain evidence="1">ZJU_SS_LIU_2023</strain>
    </source>
</reference>
<sequence>MTLRHVESLDSQNARFADLDEFPSVVSIGYKDAYNPITSQFCSGTVITRKHVMTHSLCLLQKSKSRIQVFGGSTDILLCDRYDVESWIKYNKWALANKIPGEPWTHQIAILTLQNAIDETKMQPAYLTSKPLMSHNSLRATIVGWGMSNDIGGSHVIRAADVQSMDKKECEKTAATTVRKAAVADQKIICTDTEIVLSEEDVGGPVFYNKNILVAVNMEITKSIHWTTHKMLNFHTTYNNYVRFIYEATQGFCDLLNYGWSLEGKNVRFVKPNEFTSVVTIGSKDGDPVLSQFCMGTVITRKHVLTAGICLGQRYKTKIQVLGGSNDVSLCDEYDIQGWITYNAWAADNEKPKVFSYHQLAVITLWREIDQSKITPAYLWNKPLKINNGYRATIVGHGFTNDIPRSKYFLAADAKVVNNQECIDGILSKERLKALTNDKMICTEPDSLLSEEDTGGPIFYRNNILVAVNMREPRGTGSSGQKLKNFHITYNEYRRFIYDATK</sequence>
<evidence type="ECO:0000313" key="2">
    <source>
        <dbReference type="Proteomes" id="UP001239111"/>
    </source>
</evidence>
<gene>
    <name evidence="1" type="ORF">QAD02_009651</name>
</gene>